<evidence type="ECO:0000256" key="5">
    <source>
        <dbReference type="ARBA" id="ARBA00023136"/>
    </source>
</evidence>
<sequence length="212" mass="21705">MISWSAVAAVALLELGMALLPGPNMIYLASRSITQGRRAGLVCLGGTAVGFVCYLLATAAGLSALFTAVPVAYTVIKVAGAVYLAYLAWGILKPGGSSPFAPDLDIPPDPDVRLFSRGLLTNLLNPKIALLYAALLPQFLDLSAGPAWSQLLQLGAVQIVVGVAVNGMVVLAAARLAGILSARPRLLAAQRFTAGGLLAVFAVRAATARGPA</sequence>
<evidence type="ECO:0000256" key="3">
    <source>
        <dbReference type="ARBA" id="ARBA00022692"/>
    </source>
</evidence>
<dbReference type="RefSeq" id="WP_193119258.1">
    <property type="nucleotide sequence ID" value="NZ_BAAAIR010000033.1"/>
</dbReference>
<feature type="transmembrane region" description="Helical" evidence="6">
    <location>
        <begin position="186"/>
        <end position="206"/>
    </location>
</feature>
<evidence type="ECO:0000313" key="8">
    <source>
        <dbReference type="Proteomes" id="UP001595937"/>
    </source>
</evidence>
<dbReference type="PIRSF" id="PIRSF006324">
    <property type="entry name" value="LeuE"/>
    <property type="match status" value="1"/>
</dbReference>
<feature type="transmembrane region" description="Helical" evidence="6">
    <location>
        <begin position="6"/>
        <end position="29"/>
    </location>
</feature>
<dbReference type="PANTHER" id="PTHR30086">
    <property type="entry name" value="ARGININE EXPORTER PROTEIN ARGO"/>
    <property type="match status" value="1"/>
</dbReference>
<keyword evidence="8" id="KW-1185">Reference proteome</keyword>
<dbReference type="EMBL" id="JBHSLN010000087">
    <property type="protein sequence ID" value="MFC5299333.1"/>
    <property type="molecule type" value="Genomic_DNA"/>
</dbReference>
<feature type="transmembrane region" description="Helical" evidence="6">
    <location>
        <begin position="71"/>
        <end position="92"/>
    </location>
</feature>
<proteinExistence type="predicted"/>
<dbReference type="GeneID" id="303296986"/>
<evidence type="ECO:0000256" key="6">
    <source>
        <dbReference type="SAM" id="Phobius"/>
    </source>
</evidence>
<comment type="caution">
    <text evidence="7">The sequence shown here is derived from an EMBL/GenBank/DDBJ whole genome shotgun (WGS) entry which is preliminary data.</text>
</comment>
<reference evidence="8" key="1">
    <citation type="journal article" date="2019" name="Int. J. Syst. Evol. Microbiol.">
        <title>The Global Catalogue of Microorganisms (GCM) 10K type strain sequencing project: providing services to taxonomists for standard genome sequencing and annotation.</title>
        <authorList>
            <consortium name="The Broad Institute Genomics Platform"/>
            <consortium name="The Broad Institute Genome Sequencing Center for Infectious Disease"/>
            <person name="Wu L."/>
            <person name="Ma J."/>
        </authorList>
    </citation>
    <scope>NUCLEOTIDE SEQUENCE [LARGE SCALE GENOMIC DNA]</scope>
    <source>
        <strain evidence="8">CGMCC 1.16455</strain>
    </source>
</reference>
<evidence type="ECO:0000313" key="7">
    <source>
        <dbReference type="EMBL" id="MFC5299333.1"/>
    </source>
</evidence>
<evidence type="ECO:0000256" key="1">
    <source>
        <dbReference type="ARBA" id="ARBA00004651"/>
    </source>
</evidence>
<keyword evidence="2" id="KW-1003">Cell membrane</keyword>
<dbReference type="PANTHER" id="PTHR30086:SF20">
    <property type="entry name" value="ARGININE EXPORTER PROTEIN ARGO-RELATED"/>
    <property type="match status" value="1"/>
</dbReference>
<dbReference type="InterPro" id="IPR001123">
    <property type="entry name" value="LeuE-type"/>
</dbReference>
<dbReference type="Pfam" id="PF01810">
    <property type="entry name" value="LysE"/>
    <property type="match status" value="1"/>
</dbReference>
<feature type="transmembrane region" description="Helical" evidence="6">
    <location>
        <begin position="123"/>
        <end position="140"/>
    </location>
</feature>
<name>A0ABW0FJZ0_9MICO</name>
<feature type="transmembrane region" description="Helical" evidence="6">
    <location>
        <begin position="152"/>
        <end position="174"/>
    </location>
</feature>
<keyword evidence="5 6" id="KW-0472">Membrane</keyword>
<evidence type="ECO:0000256" key="4">
    <source>
        <dbReference type="ARBA" id="ARBA00022989"/>
    </source>
</evidence>
<evidence type="ECO:0000256" key="2">
    <source>
        <dbReference type="ARBA" id="ARBA00022475"/>
    </source>
</evidence>
<keyword evidence="3 6" id="KW-0812">Transmembrane</keyword>
<protein>
    <submittedName>
        <fullName evidence="7">LysE family translocator</fullName>
    </submittedName>
</protein>
<accession>A0ABW0FJZ0</accession>
<keyword evidence="4 6" id="KW-1133">Transmembrane helix</keyword>
<gene>
    <name evidence="7" type="ORF">ACFPK8_17590</name>
</gene>
<organism evidence="7 8">
    <name type="scientific">Brachybacterium tyrofermentans</name>
    <dbReference type="NCBI Taxonomy" id="47848"/>
    <lineage>
        <taxon>Bacteria</taxon>
        <taxon>Bacillati</taxon>
        <taxon>Actinomycetota</taxon>
        <taxon>Actinomycetes</taxon>
        <taxon>Micrococcales</taxon>
        <taxon>Dermabacteraceae</taxon>
        <taxon>Brachybacterium</taxon>
    </lineage>
</organism>
<feature type="transmembrane region" description="Helical" evidence="6">
    <location>
        <begin position="41"/>
        <end position="65"/>
    </location>
</feature>
<comment type="subcellular location">
    <subcellularLocation>
        <location evidence="1">Cell membrane</location>
        <topology evidence="1">Multi-pass membrane protein</topology>
    </subcellularLocation>
</comment>
<dbReference type="Proteomes" id="UP001595937">
    <property type="component" value="Unassembled WGS sequence"/>
</dbReference>